<keyword evidence="1" id="KW-0732">Signal</keyword>
<evidence type="ECO:0000256" key="1">
    <source>
        <dbReference type="SAM" id="SignalP"/>
    </source>
</evidence>
<evidence type="ECO:0000313" key="2">
    <source>
        <dbReference type="EMBL" id="SFB27287.1"/>
    </source>
</evidence>
<keyword evidence="4" id="KW-1185">Reference proteome</keyword>
<gene>
    <name evidence="2" type="ORF">SAMN04244571_02042</name>
    <name evidence="3" type="ORF">SAMN04244574_02204</name>
</gene>
<organism evidence="3 5">
    <name type="scientific">Azotobacter beijerinckii</name>
    <dbReference type="NCBI Taxonomy" id="170623"/>
    <lineage>
        <taxon>Bacteria</taxon>
        <taxon>Pseudomonadati</taxon>
        <taxon>Pseudomonadota</taxon>
        <taxon>Gammaproteobacteria</taxon>
        <taxon>Pseudomonadales</taxon>
        <taxon>Pseudomonadaceae</taxon>
        <taxon>Azotobacter</taxon>
    </lineage>
</organism>
<feature type="chain" id="PRO_5011624452" description="DUF2066 domain-containing protein" evidence="1">
    <location>
        <begin position="22"/>
        <end position="334"/>
    </location>
</feature>
<evidence type="ECO:0000313" key="4">
    <source>
        <dbReference type="Proteomes" id="UP000198861"/>
    </source>
</evidence>
<dbReference type="EMBL" id="FOSX01000031">
    <property type="protein sequence ID" value="SFK88011.1"/>
    <property type="molecule type" value="Genomic_DNA"/>
</dbReference>
<reference evidence="3 5" key="2">
    <citation type="submission" date="2016-10" db="EMBL/GenBank/DDBJ databases">
        <authorList>
            <person name="de Groot N.N."/>
        </authorList>
    </citation>
    <scope>NUCLEOTIDE SEQUENCE [LARGE SCALE GENOMIC DNA]</scope>
    <source>
        <strain evidence="3 5">DSM 381</strain>
    </source>
</reference>
<name>A0A1I4D7Q9_9GAMM</name>
<evidence type="ECO:0000313" key="5">
    <source>
        <dbReference type="Proteomes" id="UP000199579"/>
    </source>
</evidence>
<reference evidence="2 4" key="1">
    <citation type="submission" date="2016-10" db="EMBL/GenBank/DDBJ databases">
        <authorList>
            <person name="Varghese N."/>
            <person name="Submissions S."/>
        </authorList>
    </citation>
    <scope>NUCLEOTIDE SEQUENCE [LARGE SCALE GENOMIC DNA]</scope>
    <source>
        <strain evidence="2 4">DSM 282</strain>
    </source>
</reference>
<evidence type="ECO:0008006" key="6">
    <source>
        <dbReference type="Google" id="ProtNLM"/>
    </source>
</evidence>
<sequence length="334" mass="35932">MRPIARPLLLCLSLLSLPALAEQLAGLYQVREPVASQQPAARDQALRRALDTLLVRLTGKPEVLQSPALAAARQDPQQLILKYGYEGQALVVDFDPAATQGQLRQAGLPLWGANRPSLLVWWLNEAGGAAQLVGDGQDSAQPLRDAAQYRGLPLRLPMADLDEQLVATPENLASGAGLEGVSGRYGANAMLSVRARQEGDKWLAQWHLSADGGQSQGTAEAADSTALADAVMLAASERLAERFMGKQEATERLTLQVGGANLARYAELERTLEPFGARLRRVEGDRLVYQLESTVAQVRSQLALIGLREEGAAGTASGQAPMVQPRETTLSFRW</sequence>
<feature type="signal peptide" evidence="1">
    <location>
        <begin position="1"/>
        <end position="21"/>
    </location>
</feature>
<dbReference type="Proteomes" id="UP000198861">
    <property type="component" value="Unassembled WGS sequence"/>
</dbReference>
<evidence type="ECO:0000313" key="3">
    <source>
        <dbReference type="EMBL" id="SFK88011.1"/>
    </source>
</evidence>
<dbReference type="InterPro" id="IPR018642">
    <property type="entry name" value="DUF2066"/>
</dbReference>
<accession>A0A1I4D7Q9</accession>
<proteinExistence type="predicted"/>
<dbReference type="RefSeq" id="WP_090939577.1">
    <property type="nucleotide sequence ID" value="NZ_FOKJ01000029.1"/>
</dbReference>
<protein>
    <recommendedName>
        <fullName evidence="6">DUF2066 domain-containing protein</fullName>
    </recommendedName>
</protein>
<dbReference type="Pfam" id="PF09839">
    <property type="entry name" value="DUF2066"/>
    <property type="match status" value="1"/>
</dbReference>
<dbReference type="AlphaFoldDB" id="A0A1I4D7Q9"/>
<dbReference type="Proteomes" id="UP000199579">
    <property type="component" value="Unassembled WGS sequence"/>
</dbReference>
<dbReference type="EMBL" id="FOKJ01000029">
    <property type="protein sequence ID" value="SFB27287.1"/>
    <property type="molecule type" value="Genomic_DNA"/>
</dbReference>